<dbReference type="PANTHER" id="PTHR46558">
    <property type="entry name" value="TRACRIPTIONAL REGULATORY PROTEIN-RELATED-RELATED"/>
    <property type="match status" value="1"/>
</dbReference>
<evidence type="ECO:0000313" key="4">
    <source>
        <dbReference type="Proteomes" id="UP000557392"/>
    </source>
</evidence>
<comment type="caution">
    <text evidence="3">The sequence shown here is derived from an EMBL/GenBank/DDBJ whole genome shotgun (WGS) entry which is preliminary data.</text>
</comment>
<evidence type="ECO:0000256" key="1">
    <source>
        <dbReference type="ARBA" id="ARBA00023125"/>
    </source>
</evidence>
<dbReference type="AlphaFoldDB" id="A0A7W6JP12"/>
<evidence type="ECO:0000259" key="2">
    <source>
        <dbReference type="PROSITE" id="PS50943"/>
    </source>
</evidence>
<dbReference type="PROSITE" id="PS50943">
    <property type="entry name" value="HTH_CROC1"/>
    <property type="match status" value="1"/>
</dbReference>
<dbReference type="Proteomes" id="UP000557392">
    <property type="component" value="Unassembled WGS sequence"/>
</dbReference>
<sequence length="118" mass="12667">MTEETGNSGGIGERLRKAREFLELTQEEAATAVGISRSALSLIEHGRRKVDSEELARFAKVYGQSVDALAGVSQLPPLPESVKALARAATELSANDRDELLRFAEFLQARSPKVGGNG</sequence>
<keyword evidence="4" id="KW-1185">Reference proteome</keyword>
<keyword evidence="1" id="KW-0238">DNA-binding</keyword>
<dbReference type="EMBL" id="JACIEH010000001">
    <property type="protein sequence ID" value="MBB4096823.1"/>
    <property type="molecule type" value="Genomic_DNA"/>
</dbReference>
<dbReference type="SUPFAM" id="SSF47413">
    <property type="entry name" value="lambda repressor-like DNA-binding domains"/>
    <property type="match status" value="1"/>
</dbReference>
<organism evidence="3 4">
    <name type="scientific">Sphingomonas kyeonggiensis</name>
    <dbReference type="NCBI Taxonomy" id="1268553"/>
    <lineage>
        <taxon>Bacteria</taxon>
        <taxon>Pseudomonadati</taxon>
        <taxon>Pseudomonadota</taxon>
        <taxon>Alphaproteobacteria</taxon>
        <taxon>Sphingomonadales</taxon>
        <taxon>Sphingomonadaceae</taxon>
        <taxon>Sphingomonas</taxon>
    </lineage>
</organism>
<dbReference type="GO" id="GO:0003677">
    <property type="term" value="F:DNA binding"/>
    <property type="evidence" value="ECO:0007669"/>
    <property type="project" value="UniProtKB-KW"/>
</dbReference>
<dbReference type="InterPro" id="IPR010982">
    <property type="entry name" value="Lambda_DNA-bd_dom_sf"/>
</dbReference>
<name>A0A7W6JP12_9SPHN</name>
<protein>
    <submittedName>
        <fullName evidence="3">Transcriptional regulator with XRE-family HTH domain</fullName>
    </submittedName>
</protein>
<dbReference type="Pfam" id="PF13560">
    <property type="entry name" value="HTH_31"/>
    <property type="match status" value="1"/>
</dbReference>
<proteinExistence type="predicted"/>
<reference evidence="3 4" key="1">
    <citation type="submission" date="2020-08" db="EMBL/GenBank/DDBJ databases">
        <title>Genomic Encyclopedia of Type Strains, Phase IV (KMG-IV): sequencing the most valuable type-strain genomes for metagenomic binning, comparative biology and taxonomic classification.</title>
        <authorList>
            <person name="Goeker M."/>
        </authorList>
    </citation>
    <scope>NUCLEOTIDE SEQUENCE [LARGE SCALE GENOMIC DNA]</scope>
    <source>
        <strain evidence="3 4">DSM 101806</strain>
    </source>
</reference>
<dbReference type="Gene3D" id="1.10.260.40">
    <property type="entry name" value="lambda repressor-like DNA-binding domains"/>
    <property type="match status" value="1"/>
</dbReference>
<dbReference type="RefSeq" id="WP_183994002.1">
    <property type="nucleotide sequence ID" value="NZ_JACIEH010000001.1"/>
</dbReference>
<dbReference type="PANTHER" id="PTHR46558:SF11">
    <property type="entry name" value="HTH-TYPE TRANSCRIPTIONAL REGULATOR XRE"/>
    <property type="match status" value="1"/>
</dbReference>
<feature type="domain" description="HTH cro/C1-type" evidence="2">
    <location>
        <begin position="15"/>
        <end position="69"/>
    </location>
</feature>
<accession>A0A7W6JP12</accession>
<dbReference type="CDD" id="cd00093">
    <property type="entry name" value="HTH_XRE"/>
    <property type="match status" value="1"/>
</dbReference>
<evidence type="ECO:0000313" key="3">
    <source>
        <dbReference type="EMBL" id="MBB4096823.1"/>
    </source>
</evidence>
<gene>
    <name evidence="3" type="ORF">GGR46_000356</name>
</gene>
<dbReference type="SMART" id="SM00530">
    <property type="entry name" value="HTH_XRE"/>
    <property type="match status" value="1"/>
</dbReference>
<dbReference type="InterPro" id="IPR001387">
    <property type="entry name" value="Cro/C1-type_HTH"/>
</dbReference>